<dbReference type="InterPro" id="IPR011991">
    <property type="entry name" value="ArsR-like_HTH"/>
</dbReference>
<evidence type="ECO:0000313" key="2">
    <source>
        <dbReference type="Proteomes" id="UP000293342"/>
    </source>
</evidence>
<evidence type="ECO:0000313" key="1">
    <source>
        <dbReference type="EMBL" id="TCC47445.1"/>
    </source>
</evidence>
<dbReference type="OrthoDB" id="3460651at2"/>
<sequence length="338" mass="37038">MGTWKVPVDILAESRFAISTLAEVVGSLNALRSARTPEQRAFRAAHGAAFHDWLADRPVVVDLVRASFRKIQAGRFGLMADFLGMPPPWVARTSFEAELEQLCALTDDEVRADLAATAKARLSPTLLGPGVRDALVDLVVWLWTHTVETDWTRREQVLRADIVARTDQLARNGWGSVLHDLGRDQEWVGNGELRINRFDRPAVSLPAGSRLTFVPTSHSSSWAGWYHNHYAVYYPVTGRLAAVDGSHGAGLGPLIGESRAQLLRLLEGPRSTTQLVALSNQTLGAVGRHLKILLGAGAVLRRRSGREVLYWRTPLGDSLVASGATPQRRTKSATHRAT</sequence>
<dbReference type="AlphaFoldDB" id="A0A4R0JYI2"/>
<keyword evidence="2" id="KW-1185">Reference proteome</keyword>
<dbReference type="PANTHER" id="PTHR43132">
    <property type="entry name" value="ARSENICAL RESISTANCE OPERON REPRESSOR ARSR-RELATED"/>
    <property type="match status" value="1"/>
</dbReference>
<organism evidence="1 2">
    <name type="scientific">Kribbella capetownensis</name>
    <dbReference type="NCBI Taxonomy" id="1572659"/>
    <lineage>
        <taxon>Bacteria</taxon>
        <taxon>Bacillati</taxon>
        <taxon>Actinomycetota</taxon>
        <taxon>Actinomycetes</taxon>
        <taxon>Propionibacteriales</taxon>
        <taxon>Kribbellaceae</taxon>
        <taxon>Kribbella</taxon>
    </lineage>
</organism>
<dbReference type="RefSeq" id="WP_131515515.1">
    <property type="nucleotide sequence ID" value="NZ_SJKD01000005.1"/>
</dbReference>
<name>A0A4R0JYI2_9ACTN</name>
<comment type="caution">
    <text evidence="1">The sequence shown here is derived from an EMBL/GenBank/DDBJ whole genome shotgun (WGS) entry which is preliminary data.</text>
</comment>
<dbReference type="Proteomes" id="UP000293342">
    <property type="component" value="Unassembled WGS sequence"/>
</dbReference>
<reference evidence="1 2" key="1">
    <citation type="submission" date="2019-02" db="EMBL/GenBank/DDBJ databases">
        <title>Kribbella capetownensis sp. nov. and Kribbella speibonae sp. nov., isolated from soil.</title>
        <authorList>
            <person name="Curtis S.M."/>
            <person name="Norton I."/>
            <person name="Everest G.J."/>
            <person name="Meyers P.R."/>
        </authorList>
    </citation>
    <scope>NUCLEOTIDE SEQUENCE [LARGE SCALE GENOMIC DNA]</scope>
    <source>
        <strain evidence="1 2">YM53</strain>
    </source>
</reference>
<protein>
    <submittedName>
        <fullName evidence="1">Transcriptional regulator</fullName>
    </submittedName>
</protein>
<gene>
    <name evidence="1" type="ORF">E0H75_21915</name>
</gene>
<dbReference type="PANTHER" id="PTHR43132:SF6">
    <property type="entry name" value="HTH-TYPE TRANSCRIPTIONAL REPRESSOR CZRA"/>
    <property type="match status" value="1"/>
</dbReference>
<dbReference type="InterPro" id="IPR036390">
    <property type="entry name" value="WH_DNA-bd_sf"/>
</dbReference>
<proteinExistence type="predicted"/>
<dbReference type="InterPro" id="IPR036388">
    <property type="entry name" value="WH-like_DNA-bd_sf"/>
</dbReference>
<dbReference type="InterPro" id="IPR051011">
    <property type="entry name" value="Metal_resp_trans_reg"/>
</dbReference>
<dbReference type="Gene3D" id="1.10.10.10">
    <property type="entry name" value="Winged helix-like DNA-binding domain superfamily/Winged helix DNA-binding domain"/>
    <property type="match status" value="1"/>
</dbReference>
<accession>A0A4R0JYI2</accession>
<dbReference type="EMBL" id="SJKD01000005">
    <property type="protein sequence ID" value="TCC47445.1"/>
    <property type="molecule type" value="Genomic_DNA"/>
</dbReference>
<dbReference type="SUPFAM" id="SSF46785">
    <property type="entry name" value="Winged helix' DNA-binding domain"/>
    <property type="match status" value="1"/>
</dbReference>
<dbReference type="CDD" id="cd00090">
    <property type="entry name" value="HTH_ARSR"/>
    <property type="match status" value="1"/>
</dbReference>